<sequence length="153" mass="17049">MNSRLGQAPRFHIMIVEKQPKPCHKHNIILTPLLIENFEGQSPSKCHAHTSPTSEPIREKKQGQHLFRHEKAKPLNIPGTLWLVHSRMRTVPKTSFRSSNQHSVMVLKYHALGSHGGSLDAFKVFVGQSSTSSLALATAPTLIYGLVKTWNVG</sequence>
<evidence type="ECO:0000313" key="2">
    <source>
        <dbReference type="Proteomes" id="UP001367508"/>
    </source>
</evidence>
<dbReference type="AlphaFoldDB" id="A0AAN9KXW1"/>
<name>A0AAN9KXW1_CANGL</name>
<evidence type="ECO:0000313" key="1">
    <source>
        <dbReference type="EMBL" id="KAK7323423.1"/>
    </source>
</evidence>
<dbReference type="Proteomes" id="UP001367508">
    <property type="component" value="Unassembled WGS sequence"/>
</dbReference>
<dbReference type="EMBL" id="JAYMYQ010000006">
    <property type="protein sequence ID" value="KAK7323423.1"/>
    <property type="molecule type" value="Genomic_DNA"/>
</dbReference>
<keyword evidence="2" id="KW-1185">Reference proteome</keyword>
<reference evidence="1 2" key="1">
    <citation type="submission" date="2024-01" db="EMBL/GenBank/DDBJ databases">
        <title>The genomes of 5 underutilized Papilionoideae crops provide insights into root nodulation and disease resistanc.</title>
        <authorList>
            <person name="Jiang F."/>
        </authorList>
    </citation>
    <scope>NUCLEOTIDE SEQUENCE [LARGE SCALE GENOMIC DNA]</scope>
    <source>
        <strain evidence="1">LVBAO_FW01</strain>
        <tissue evidence="1">Leaves</tissue>
    </source>
</reference>
<proteinExistence type="predicted"/>
<accession>A0AAN9KXW1</accession>
<organism evidence="1 2">
    <name type="scientific">Canavalia gladiata</name>
    <name type="common">Sword bean</name>
    <name type="synonym">Dolichos gladiatus</name>
    <dbReference type="NCBI Taxonomy" id="3824"/>
    <lineage>
        <taxon>Eukaryota</taxon>
        <taxon>Viridiplantae</taxon>
        <taxon>Streptophyta</taxon>
        <taxon>Embryophyta</taxon>
        <taxon>Tracheophyta</taxon>
        <taxon>Spermatophyta</taxon>
        <taxon>Magnoliopsida</taxon>
        <taxon>eudicotyledons</taxon>
        <taxon>Gunneridae</taxon>
        <taxon>Pentapetalae</taxon>
        <taxon>rosids</taxon>
        <taxon>fabids</taxon>
        <taxon>Fabales</taxon>
        <taxon>Fabaceae</taxon>
        <taxon>Papilionoideae</taxon>
        <taxon>50 kb inversion clade</taxon>
        <taxon>NPAAA clade</taxon>
        <taxon>indigoferoid/millettioid clade</taxon>
        <taxon>Phaseoleae</taxon>
        <taxon>Canavalia</taxon>
    </lineage>
</organism>
<protein>
    <submittedName>
        <fullName evidence="1">Uncharacterized protein</fullName>
    </submittedName>
</protein>
<gene>
    <name evidence="1" type="ORF">VNO77_26895</name>
</gene>
<comment type="caution">
    <text evidence="1">The sequence shown here is derived from an EMBL/GenBank/DDBJ whole genome shotgun (WGS) entry which is preliminary data.</text>
</comment>